<dbReference type="KEGG" id="ctae:BGI42_02895"/>
<name>A0A1D7XH91_9CLOT</name>
<evidence type="ECO:0000313" key="2">
    <source>
        <dbReference type="Proteomes" id="UP000094652"/>
    </source>
</evidence>
<dbReference type="RefSeq" id="WP_069678881.1">
    <property type="nucleotide sequence ID" value="NZ_CP017253.2"/>
</dbReference>
<dbReference type="Proteomes" id="UP000094652">
    <property type="component" value="Chromosome"/>
</dbReference>
<accession>A0A1D7XH91</accession>
<evidence type="ECO:0000313" key="1">
    <source>
        <dbReference type="EMBL" id="AOR22721.1"/>
    </source>
</evidence>
<keyword evidence="1" id="KW-0808">Transferase</keyword>
<dbReference type="AlphaFoldDB" id="A0A1D7XH91"/>
<sequence>MDKFFTQKTCDRCGGSLGNGRIMSMFNTECICMDCYKKEKQDKDYEKAVKADHEEIKKGNYNYKGIRGK</sequence>
<dbReference type="OrthoDB" id="9812979at2"/>
<gene>
    <name evidence="1" type="ORF">BGI42_02895</name>
</gene>
<organism evidence="1 2">
    <name type="scientific">Clostridium taeniosporum</name>
    <dbReference type="NCBI Taxonomy" id="394958"/>
    <lineage>
        <taxon>Bacteria</taxon>
        <taxon>Bacillati</taxon>
        <taxon>Bacillota</taxon>
        <taxon>Clostridia</taxon>
        <taxon>Eubacteriales</taxon>
        <taxon>Clostridiaceae</taxon>
        <taxon>Clostridium</taxon>
    </lineage>
</organism>
<proteinExistence type="predicted"/>
<dbReference type="GO" id="GO:0016740">
    <property type="term" value="F:transferase activity"/>
    <property type="evidence" value="ECO:0007669"/>
    <property type="project" value="UniProtKB-KW"/>
</dbReference>
<dbReference type="EMBL" id="CP017253">
    <property type="protein sequence ID" value="AOR22721.1"/>
    <property type="molecule type" value="Genomic_DNA"/>
</dbReference>
<protein>
    <submittedName>
        <fullName evidence="1">Gamma-glutamylcyclotransferase</fullName>
    </submittedName>
</protein>
<reference evidence="2" key="1">
    <citation type="submission" date="2016-09" db="EMBL/GenBank/DDBJ databases">
        <title>Genomics of Clostridium taeniosporum, an organism which forms endospores with ribbon-like appendages.</title>
        <authorList>
            <person name="Walker J.R."/>
        </authorList>
    </citation>
    <scope>NUCLEOTIDE SEQUENCE [LARGE SCALE GENOMIC DNA]</scope>
    <source>
        <strain evidence="2">1/k</strain>
    </source>
</reference>
<keyword evidence="2" id="KW-1185">Reference proteome</keyword>
<dbReference type="STRING" id="394958.BGI42_02895"/>